<comment type="caution">
    <text evidence="2">The sequence shown here is derived from an EMBL/GenBank/DDBJ whole genome shotgun (WGS) entry which is preliminary data.</text>
</comment>
<protein>
    <recommendedName>
        <fullName evidence="4">Essential protein Yae1 N-terminal domain-containing protein</fullName>
    </recommendedName>
</protein>
<dbReference type="EMBL" id="SEOQ01000565">
    <property type="protein sequence ID" value="TFY60402.1"/>
    <property type="molecule type" value="Genomic_DNA"/>
</dbReference>
<feature type="region of interest" description="Disordered" evidence="1">
    <location>
        <begin position="1"/>
        <end position="24"/>
    </location>
</feature>
<accession>A0A4Y9YDX5</accession>
<name>A0A4Y9YDX5_9AGAM</name>
<evidence type="ECO:0000313" key="2">
    <source>
        <dbReference type="EMBL" id="TFY60402.1"/>
    </source>
</evidence>
<keyword evidence="3" id="KW-1185">Reference proteome</keyword>
<proteinExistence type="predicted"/>
<dbReference type="OrthoDB" id="3260303at2759"/>
<evidence type="ECO:0000313" key="3">
    <source>
        <dbReference type="Proteomes" id="UP000298327"/>
    </source>
</evidence>
<dbReference type="Proteomes" id="UP000298327">
    <property type="component" value="Unassembled WGS sequence"/>
</dbReference>
<gene>
    <name evidence="2" type="ORF">EVG20_g7428</name>
</gene>
<feature type="non-terminal residue" evidence="2">
    <location>
        <position position="1"/>
    </location>
</feature>
<reference evidence="2 3" key="1">
    <citation type="submission" date="2019-02" db="EMBL/GenBank/DDBJ databases">
        <title>Genome sequencing of the rare red list fungi Dentipellis fragilis.</title>
        <authorList>
            <person name="Buettner E."/>
            <person name="Kellner H."/>
        </authorList>
    </citation>
    <scope>NUCLEOTIDE SEQUENCE [LARGE SCALE GENOMIC DNA]</scope>
    <source>
        <strain evidence="2 3">DSM 105465</strain>
    </source>
</reference>
<feature type="region of interest" description="Disordered" evidence="1">
    <location>
        <begin position="84"/>
        <end position="139"/>
    </location>
</feature>
<evidence type="ECO:0008006" key="4">
    <source>
        <dbReference type="Google" id="ProtNLM"/>
    </source>
</evidence>
<dbReference type="AlphaFoldDB" id="A0A4Y9YDX5"/>
<organism evidence="2 3">
    <name type="scientific">Dentipellis fragilis</name>
    <dbReference type="NCBI Taxonomy" id="205917"/>
    <lineage>
        <taxon>Eukaryota</taxon>
        <taxon>Fungi</taxon>
        <taxon>Dikarya</taxon>
        <taxon>Basidiomycota</taxon>
        <taxon>Agaricomycotina</taxon>
        <taxon>Agaricomycetes</taxon>
        <taxon>Russulales</taxon>
        <taxon>Hericiaceae</taxon>
        <taxon>Dentipellis</taxon>
    </lineage>
</organism>
<evidence type="ECO:0000256" key="1">
    <source>
        <dbReference type="SAM" id="MobiDB-lite"/>
    </source>
</evidence>
<sequence>DGFEEGRMDGWQAGRQDGFEEGRKMGFREGRELGRREERKYAFKLFNKSFDSRAKFYDDHEHPAEEPPHPAKEAVGSPWVMLQEAEPSTLGVQDHEQIRQWAASTQASTRSRSRTPSPKPRPVWLHRRVTTDPAMEGRE</sequence>